<keyword evidence="1" id="KW-1133">Transmembrane helix</keyword>
<keyword evidence="4" id="KW-1185">Reference proteome</keyword>
<dbReference type="RefSeq" id="WP_208500031.1">
    <property type="nucleotide sequence ID" value="NZ_JAGFOA010000001.1"/>
</dbReference>
<accession>A0A939QHV8</accession>
<comment type="caution">
    <text evidence="2">The sequence shown here is derived from an EMBL/GenBank/DDBJ whole genome shotgun (WGS) entry which is preliminary data.</text>
</comment>
<dbReference type="EMBL" id="JAGFOA010000001">
    <property type="protein sequence ID" value="MBO3662345.1"/>
    <property type="molecule type" value="Genomic_DNA"/>
</dbReference>
<keyword evidence="1" id="KW-0812">Transmembrane</keyword>
<organism evidence="2 4">
    <name type="scientific">Microbacterium stercoris</name>
    <dbReference type="NCBI Taxonomy" id="2820289"/>
    <lineage>
        <taxon>Bacteria</taxon>
        <taxon>Bacillati</taxon>
        <taxon>Actinomycetota</taxon>
        <taxon>Actinomycetes</taxon>
        <taxon>Micrococcales</taxon>
        <taxon>Microbacteriaceae</taxon>
        <taxon>Microbacterium</taxon>
    </lineage>
</organism>
<evidence type="ECO:0000313" key="2">
    <source>
        <dbReference type="EMBL" id="MBO3662345.1"/>
    </source>
</evidence>
<evidence type="ECO:0000256" key="1">
    <source>
        <dbReference type="SAM" id="Phobius"/>
    </source>
</evidence>
<keyword evidence="1" id="KW-0472">Membrane</keyword>
<proteinExistence type="predicted"/>
<evidence type="ECO:0000313" key="4">
    <source>
        <dbReference type="Proteomes" id="UP000680132"/>
    </source>
</evidence>
<evidence type="ECO:0008006" key="5">
    <source>
        <dbReference type="Google" id="ProtNLM"/>
    </source>
</evidence>
<dbReference type="EMBL" id="JAGFOA010000005">
    <property type="protein sequence ID" value="MBO3664337.1"/>
    <property type="molecule type" value="Genomic_DNA"/>
</dbReference>
<gene>
    <name evidence="2" type="ORF">J5V96_02335</name>
    <name evidence="3" type="ORF">J5V96_12580</name>
</gene>
<evidence type="ECO:0000313" key="3">
    <source>
        <dbReference type="EMBL" id="MBO3664337.1"/>
    </source>
</evidence>
<feature type="transmembrane region" description="Helical" evidence="1">
    <location>
        <begin position="38"/>
        <end position="68"/>
    </location>
</feature>
<protein>
    <recommendedName>
        <fullName evidence="5">LapA family protein</fullName>
    </recommendedName>
</protein>
<dbReference type="AlphaFoldDB" id="A0A939QHV8"/>
<name>A0A939QHV8_9MICO</name>
<sequence length="81" mass="9244">MTRQSDTQENGFWSARLILSLVLTAAALIFVFSNVHSVPIIFFGITLTLPMWIWFAVLLAVGITIGWMRPGSRRQRPRGRR</sequence>
<reference evidence="2" key="1">
    <citation type="submission" date="2021-03" db="EMBL/GenBank/DDBJ databases">
        <title>Microbacterium sp. nov., a novel actinobacterium isolated from cow dung.</title>
        <authorList>
            <person name="Zhang L."/>
        </authorList>
    </citation>
    <scope>NUCLEOTIDE SEQUENCE</scope>
    <source>
        <strain evidence="2">NEAU-LLB</strain>
    </source>
</reference>
<feature type="transmembrane region" description="Helical" evidence="1">
    <location>
        <begin position="12"/>
        <end position="32"/>
    </location>
</feature>
<dbReference type="Proteomes" id="UP000680132">
    <property type="component" value="Unassembled WGS sequence"/>
</dbReference>